<dbReference type="InterPro" id="IPR044862">
    <property type="entry name" value="Pro_4_hyd_alph_FE2OG_OXY"/>
</dbReference>
<reference evidence="8 9" key="1">
    <citation type="submission" date="2019-03" db="EMBL/GenBank/DDBJ databases">
        <title>Genomic Encyclopedia of Type Strains, Phase III (KMG-III): the genomes of soil and plant-associated and newly described type strains.</title>
        <authorList>
            <person name="Whitman W."/>
        </authorList>
    </citation>
    <scope>NUCLEOTIDE SEQUENCE [LARGE SCALE GENOMIC DNA]</scope>
    <source>
        <strain evidence="8 9">LMG 29544</strain>
    </source>
</reference>
<evidence type="ECO:0000256" key="6">
    <source>
        <dbReference type="ARBA" id="ARBA00023004"/>
    </source>
</evidence>
<dbReference type="GO" id="GO:0005506">
    <property type="term" value="F:iron ion binding"/>
    <property type="evidence" value="ECO:0007669"/>
    <property type="project" value="InterPro"/>
</dbReference>
<evidence type="ECO:0000313" key="9">
    <source>
        <dbReference type="Proteomes" id="UP000295509"/>
    </source>
</evidence>
<evidence type="ECO:0000256" key="4">
    <source>
        <dbReference type="ARBA" id="ARBA00022964"/>
    </source>
</evidence>
<dbReference type="EMBL" id="SORE01000005">
    <property type="protein sequence ID" value="TDY52230.1"/>
    <property type="molecule type" value="Genomic_DNA"/>
</dbReference>
<name>A0A4R8LZQ0_9BURK</name>
<dbReference type="InterPro" id="IPR005123">
    <property type="entry name" value="Oxoglu/Fe-dep_dioxygenase_dom"/>
</dbReference>
<dbReference type="InterPro" id="IPR045054">
    <property type="entry name" value="P4HA-like"/>
</dbReference>
<organism evidence="8 9">
    <name type="scientific">Paraburkholderia rhizosphaerae</name>
    <dbReference type="NCBI Taxonomy" id="480658"/>
    <lineage>
        <taxon>Bacteria</taxon>
        <taxon>Pseudomonadati</taxon>
        <taxon>Pseudomonadota</taxon>
        <taxon>Betaproteobacteria</taxon>
        <taxon>Burkholderiales</taxon>
        <taxon>Burkholderiaceae</taxon>
        <taxon>Paraburkholderia</taxon>
    </lineage>
</organism>
<evidence type="ECO:0000256" key="2">
    <source>
        <dbReference type="ARBA" id="ARBA00022723"/>
    </source>
</evidence>
<dbReference type="InterPro" id="IPR006620">
    <property type="entry name" value="Pro_4_hyd_alph"/>
</dbReference>
<dbReference type="SMART" id="SM00702">
    <property type="entry name" value="P4Hc"/>
    <property type="match status" value="1"/>
</dbReference>
<keyword evidence="9" id="KW-1185">Reference proteome</keyword>
<sequence length="301" mass="32776">MLVNFPADVRNWLIAELNRGTPAQAISAQLQAQNIPSQLADALVSTVARAVAAGVPPPAGRLEIDDTPFAALPYQPEPLHLGTAPILDGGDRRVDVLARLERPTLALLGNLLDDNECAELIAFGAPRLEPVRVVDPESGQDVVDKLRNSEGVFFHLAQTPLIARIEARIERLTGIPAENGEGIQLLRYRPGAQHTPHFDFLSPAIEENRKSIEQSGQRIATLIMYLNNVESGGETLFNELGFSVLPRKGNALYFQYGNRLGQTDHASAHAGMPVVAGEKWIATKWLHPRRFIARGSAAAQM</sequence>
<protein>
    <submittedName>
        <fullName evidence="8">Prolyl 4-hydroxylase</fullName>
    </submittedName>
</protein>
<evidence type="ECO:0000256" key="3">
    <source>
        <dbReference type="ARBA" id="ARBA00022896"/>
    </source>
</evidence>
<dbReference type="Gene3D" id="2.60.120.620">
    <property type="entry name" value="q2cbj1_9rhob like domain"/>
    <property type="match status" value="1"/>
</dbReference>
<dbReference type="GO" id="GO:0004656">
    <property type="term" value="F:procollagen-proline 4-dioxygenase activity"/>
    <property type="evidence" value="ECO:0007669"/>
    <property type="project" value="TreeGrafter"/>
</dbReference>
<dbReference type="OrthoDB" id="269774at2"/>
<gene>
    <name evidence="8" type="ORF">BX592_105114</name>
</gene>
<keyword evidence="2" id="KW-0479">Metal-binding</keyword>
<dbReference type="PROSITE" id="PS51471">
    <property type="entry name" value="FE2OG_OXY"/>
    <property type="match status" value="1"/>
</dbReference>
<keyword evidence="6" id="KW-0408">Iron</keyword>
<accession>A0A4R8LZQ0</accession>
<feature type="domain" description="Fe2OG dioxygenase" evidence="7">
    <location>
        <begin position="179"/>
        <end position="288"/>
    </location>
</feature>
<dbReference type="RefSeq" id="WP_134191167.1">
    <property type="nucleotide sequence ID" value="NZ_JBHLUW010000027.1"/>
</dbReference>
<dbReference type="PANTHER" id="PTHR10869">
    <property type="entry name" value="PROLYL 4-HYDROXYLASE ALPHA SUBUNIT"/>
    <property type="match status" value="1"/>
</dbReference>
<dbReference type="PANTHER" id="PTHR10869:SF246">
    <property type="entry name" value="TRANSMEMBRANE PROLYL 4-HYDROXYLASE"/>
    <property type="match status" value="1"/>
</dbReference>
<dbReference type="GO" id="GO:0031418">
    <property type="term" value="F:L-ascorbic acid binding"/>
    <property type="evidence" value="ECO:0007669"/>
    <property type="project" value="UniProtKB-KW"/>
</dbReference>
<comment type="cofactor">
    <cofactor evidence="1">
        <name>L-ascorbate</name>
        <dbReference type="ChEBI" id="CHEBI:38290"/>
    </cofactor>
</comment>
<evidence type="ECO:0000313" key="8">
    <source>
        <dbReference type="EMBL" id="TDY52230.1"/>
    </source>
</evidence>
<proteinExistence type="predicted"/>
<dbReference type="Pfam" id="PF13640">
    <property type="entry name" value="2OG-FeII_Oxy_3"/>
    <property type="match status" value="1"/>
</dbReference>
<evidence type="ECO:0000259" key="7">
    <source>
        <dbReference type="PROSITE" id="PS51471"/>
    </source>
</evidence>
<dbReference type="AlphaFoldDB" id="A0A4R8LZQ0"/>
<evidence type="ECO:0000256" key="5">
    <source>
        <dbReference type="ARBA" id="ARBA00023002"/>
    </source>
</evidence>
<dbReference type="Proteomes" id="UP000295509">
    <property type="component" value="Unassembled WGS sequence"/>
</dbReference>
<keyword evidence="3" id="KW-0847">Vitamin C</keyword>
<keyword evidence="5" id="KW-0560">Oxidoreductase</keyword>
<evidence type="ECO:0000256" key="1">
    <source>
        <dbReference type="ARBA" id="ARBA00001961"/>
    </source>
</evidence>
<comment type="caution">
    <text evidence="8">The sequence shown here is derived from an EMBL/GenBank/DDBJ whole genome shotgun (WGS) entry which is preliminary data.</text>
</comment>
<keyword evidence="4" id="KW-0223">Dioxygenase</keyword>